<evidence type="ECO:0000313" key="2">
    <source>
        <dbReference type="Proteomes" id="UP000222310"/>
    </source>
</evidence>
<comment type="caution">
    <text evidence="1">The sequence shown here is derived from an EMBL/GenBank/DDBJ whole genome shotgun (WGS) entry which is preliminary data.</text>
</comment>
<evidence type="ECO:0000313" key="1">
    <source>
        <dbReference type="EMBL" id="PHK06798.1"/>
    </source>
</evidence>
<sequence length="86" mass="9974">MPISWGLNYSPWIKLSFPVDVPQTCVKDAIFTYYVGNTLKVQHAIWRITEVINQKRKKYGFQISSSAIAYICQKIENYNKKCKPGN</sequence>
<reference evidence="1 2" key="1">
    <citation type="submission" date="2015-02" db="EMBL/GenBank/DDBJ databases">
        <title>Nostoc linckia genome annotation.</title>
        <authorList>
            <person name="Zhou Z."/>
        </authorList>
    </citation>
    <scope>NUCLEOTIDE SEQUENCE [LARGE SCALE GENOMIC DNA]</scope>
    <source>
        <strain evidence="2">z8</strain>
    </source>
</reference>
<dbReference type="Proteomes" id="UP000222310">
    <property type="component" value="Unassembled WGS sequence"/>
</dbReference>
<name>A0A9Q6ENH2_NOSLI</name>
<proteinExistence type="predicted"/>
<accession>A0A9Q6ENH2</accession>
<protein>
    <submittedName>
        <fullName evidence="1">Uncharacterized protein</fullName>
    </submittedName>
</protein>
<gene>
    <name evidence="1" type="ORF">VF08_03435</name>
</gene>
<organism evidence="1 2">
    <name type="scientific">Nostoc linckia z8</name>
    <dbReference type="NCBI Taxonomy" id="1628746"/>
    <lineage>
        <taxon>Bacteria</taxon>
        <taxon>Bacillati</taxon>
        <taxon>Cyanobacteriota</taxon>
        <taxon>Cyanophyceae</taxon>
        <taxon>Nostocales</taxon>
        <taxon>Nostocaceae</taxon>
        <taxon>Nostoc</taxon>
    </lineage>
</organism>
<dbReference type="AlphaFoldDB" id="A0A9Q6ENH2"/>
<dbReference type="EMBL" id="LAHD01000005">
    <property type="protein sequence ID" value="PHK06798.1"/>
    <property type="molecule type" value="Genomic_DNA"/>
</dbReference>